<name>A0A226EAY8_FOLCA</name>
<feature type="transmembrane region" description="Helical" evidence="1">
    <location>
        <begin position="319"/>
        <end position="342"/>
    </location>
</feature>
<feature type="transmembrane region" description="Helical" evidence="1">
    <location>
        <begin position="160"/>
        <end position="177"/>
    </location>
</feature>
<accession>A0A226EAY8</accession>
<keyword evidence="1" id="KW-0812">Transmembrane</keyword>
<evidence type="ECO:0000313" key="3">
    <source>
        <dbReference type="Proteomes" id="UP000198287"/>
    </source>
</evidence>
<feature type="transmembrane region" description="Helical" evidence="1">
    <location>
        <begin position="285"/>
        <end position="313"/>
    </location>
</feature>
<organism evidence="2 3">
    <name type="scientific">Folsomia candida</name>
    <name type="common">Springtail</name>
    <dbReference type="NCBI Taxonomy" id="158441"/>
    <lineage>
        <taxon>Eukaryota</taxon>
        <taxon>Metazoa</taxon>
        <taxon>Ecdysozoa</taxon>
        <taxon>Arthropoda</taxon>
        <taxon>Hexapoda</taxon>
        <taxon>Collembola</taxon>
        <taxon>Entomobryomorpha</taxon>
        <taxon>Isotomoidea</taxon>
        <taxon>Isotomidae</taxon>
        <taxon>Proisotominae</taxon>
        <taxon>Folsomia</taxon>
    </lineage>
</organism>
<keyword evidence="3" id="KW-1185">Reference proteome</keyword>
<dbReference type="Proteomes" id="UP000198287">
    <property type="component" value="Unassembled WGS sequence"/>
</dbReference>
<comment type="caution">
    <text evidence="2">The sequence shown here is derived from an EMBL/GenBank/DDBJ whole genome shotgun (WGS) entry which is preliminary data.</text>
</comment>
<keyword evidence="1" id="KW-1133">Transmembrane helix</keyword>
<dbReference type="EMBL" id="LNIX01000005">
    <property type="protein sequence ID" value="OXA54725.1"/>
    <property type="molecule type" value="Genomic_DNA"/>
</dbReference>
<proteinExistence type="predicted"/>
<feature type="transmembrane region" description="Helical" evidence="1">
    <location>
        <begin position="86"/>
        <end position="106"/>
    </location>
</feature>
<dbReference type="AlphaFoldDB" id="A0A226EAY8"/>
<feature type="transmembrane region" description="Helical" evidence="1">
    <location>
        <begin position="53"/>
        <end position="74"/>
    </location>
</feature>
<evidence type="ECO:0000313" key="2">
    <source>
        <dbReference type="EMBL" id="OXA54725.1"/>
    </source>
</evidence>
<reference evidence="2 3" key="1">
    <citation type="submission" date="2015-12" db="EMBL/GenBank/DDBJ databases">
        <title>The genome of Folsomia candida.</title>
        <authorList>
            <person name="Faddeeva A."/>
            <person name="Derks M.F."/>
            <person name="Anvar Y."/>
            <person name="Smit S."/>
            <person name="Van Straalen N."/>
            <person name="Roelofs D."/>
        </authorList>
    </citation>
    <scope>NUCLEOTIDE SEQUENCE [LARGE SCALE GENOMIC DNA]</scope>
    <source>
        <strain evidence="2 3">VU population</strain>
        <tissue evidence="2">Whole body</tissue>
    </source>
</reference>
<feature type="transmembrane region" description="Helical" evidence="1">
    <location>
        <begin position="209"/>
        <end position="230"/>
    </location>
</feature>
<keyword evidence="1" id="KW-0472">Membrane</keyword>
<protein>
    <submittedName>
        <fullName evidence="2">Uncharacterized protein</fullName>
    </submittedName>
</protein>
<evidence type="ECO:0000256" key="1">
    <source>
        <dbReference type="SAM" id="Phobius"/>
    </source>
</evidence>
<sequence>MVQKILLSCQYFEIYYNKKYPFRYPFLFRWNFPEAKIYLHSYKNRKFQAFFEVWPLLSAFLLLGGCLTNIYLISSHRFQTNISYPSFSISFGISCILAALIVIQILSYQSIVIGRHGGDFAYGLNQASSLSELLNTATFKKPGNSAPIEKWLTERVKRQLQFRYYGFPIVIFFYVYAEHDFLTHISKQYLEDMILPSNSGKHSDMTFSLFRGILTISEFTVSFITAWFFLGEALRLHMFLSTYSIVCLQVLRKLVCQMEQLLDQRNILTQSHLMVYRKYEIIVRICNNCICFVGYVYFMGSIGLCAYANYILISRNEVLPWWLIGTIVLCTFVGILGTLFALDFADTVAEKCDLLRHRFKCLVISVSNRKLFLCKLRSLRDINLTMGFHELRFMQVDKETKSDFLTSVVEHTANALLV</sequence>
<gene>
    <name evidence="2" type="ORF">Fcan01_11034</name>
</gene>